<organism evidence="1 2">
    <name type="scientific">Candidatus Onthousia excrementipullorum</name>
    <dbReference type="NCBI Taxonomy" id="2840884"/>
    <lineage>
        <taxon>Bacteria</taxon>
        <taxon>Bacillati</taxon>
        <taxon>Bacillota</taxon>
        <taxon>Bacilli</taxon>
        <taxon>Candidatus Onthousia</taxon>
    </lineage>
</organism>
<protein>
    <submittedName>
        <fullName evidence="1">Uncharacterized protein</fullName>
    </submittedName>
</protein>
<evidence type="ECO:0000313" key="1">
    <source>
        <dbReference type="EMBL" id="HIR59571.1"/>
    </source>
</evidence>
<dbReference type="AlphaFoldDB" id="A0A9D1J3D1"/>
<sequence>MNKSFKKIINLEENISINDLKAALECFITIEDEKLKEEFLSKCKRVIISLVNNLLPLVDEYPTSISYDKTVFKIDRLLYWANFLYGNNIFPLFTKDIQNINDNSPYLDSLARYRNNVNKDLFDDKELLLDLDMYTKSIELKSKYRDISKEVLEEAYYIYFSLNNFLDKEDYEERKRKFIEKNNIYPGILKAYVETYGILYLNIPLKKIDKMIKFVESATNHFSNDFLKFESILNSIINSYDINYIKEIIFNNHLSPYVIKSFIEKNRFYNKKFANNLDSIINKTNTAISSLAQEHKYIHYSIALTKIEKSNDLEEIKNIVKNNITYLTKDNVERFITIYRVTLDDKRKQELEEELLKKIKIAKEKIKKANADGRALGVERRKENLYNSIDFNIFLSPDIKSKDDFCNLTGLSESNFNALLSMLEVRDNDLYLKIKEKIIALKGQRYAVLLNKVNSIADNIINGIELEDGRKRNFEILDYFLATKLDFNDFINLYNKNRNIDIESLKAIKTFFAKNKLTNKLNIKQELDGTTIFMIDDSPYEVSKEEKTSCS</sequence>
<name>A0A9D1J3D1_9FIRM</name>
<comment type="caution">
    <text evidence="1">The sequence shown here is derived from an EMBL/GenBank/DDBJ whole genome shotgun (WGS) entry which is preliminary data.</text>
</comment>
<accession>A0A9D1J3D1</accession>
<dbReference type="Proteomes" id="UP000824232">
    <property type="component" value="Unassembled WGS sequence"/>
</dbReference>
<reference evidence="1" key="1">
    <citation type="submission" date="2020-10" db="EMBL/GenBank/DDBJ databases">
        <authorList>
            <person name="Gilroy R."/>
        </authorList>
    </citation>
    <scope>NUCLEOTIDE SEQUENCE</scope>
    <source>
        <strain evidence="1">CHK184-20233</strain>
    </source>
</reference>
<dbReference type="EMBL" id="DVHC01000061">
    <property type="protein sequence ID" value="HIR59571.1"/>
    <property type="molecule type" value="Genomic_DNA"/>
</dbReference>
<proteinExistence type="predicted"/>
<reference evidence="1" key="2">
    <citation type="journal article" date="2021" name="PeerJ">
        <title>Extensive microbial diversity within the chicken gut microbiome revealed by metagenomics and culture.</title>
        <authorList>
            <person name="Gilroy R."/>
            <person name="Ravi A."/>
            <person name="Getino M."/>
            <person name="Pursley I."/>
            <person name="Horton D.L."/>
            <person name="Alikhan N.F."/>
            <person name="Baker D."/>
            <person name="Gharbi K."/>
            <person name="Hall N."/>
            <person name="Watson M."/>
            <person name="Adriaenssens E.M."/>
            <person name="Foster-Nyarko E."/>
            <person name="Jarju S."/>
            <person name="Secka A."/>
            <person name="Antonio M."/>
            <person name="Oren A."/>
            <person name="Chaudhuri R.R."/>
            <person name="La Ragione R."/>
            <person name="Hildebrand F."/>
            <person name="Pallen M.J."/>
        </authorList>
    </citation>
    <scope>NUCLEOTIDE SEQUENCE</scope>
    <source>
        <strain evidence="1">CHK184-20233</strain>
    </source>
</reference>
<evidence type="ECO:0000313" key="2">
    <source>
        <dbReference type="Proteomes" id="UP000824232"/>
    </source>
</evidence>
<gene>
    <name evidence="1" type="ORF">IAB38_05925</name>
</gene>